<gene>
    <name evidence="4" type="ORF">Agub_g4306</name>
</gene>
<dbReference type="PANTHER" id="PTHR35744">
    <property type="entry name" value="C2H2-TYPE DOMAIN-CONTAINING PROTEIN"/>
    <property type="match status" value="1"/>
</dbReference>
<feature type="compositionally biased region" description="Basic and acidic residues" evidence="2">
    <location>
        <begin position="78"/>
        <end position="88"/>
    </location>
</feature>
<name>A0AAD3DJX6_9CHLO</name>
<keyword evidence="1" id="KW-0479">Metal-binding</keyword>
<feature type="compositionally biased region" description="Basic residues" evidence="2">
    <location>
        <begin position="171"/>
        <end position="181"/>
    </location>
</feature>
<evidence type="ECO:0000259" key="3">
    <source>
        <dbReference type="PROSITE" id="PS50157"/>
    </source>
</evidence>
<dbReference type="PROSITE" id="PS50157">
    <property type="entry name" value="ZINC_FINGER_C2H2_2"/>
    <property type="match status" value="1"/>
</dbReference>
<evidence type="ECO:0000313" key="5">
    <source>
        <dbReference type="Proteomes" id="UP001054857"/>
    </source>
</evidence>
<dbReference type="EMBL" id="BMAR01000005">
    <property type="protein sequence ID" value="GFR43245.1"/>
    <property type="molecule type" value="Genomic_DNA"/>
</dbReference>
<evidence type="ECO:0000256" key="1">
    <source>
        <dbReference type="PROSITE-ProRule" id="PRU00042"/>
    </source>
</evidence>
<accession>A0AAD3DJX6</accession>
<comment type="caution">
    <text evidence="4">The sequence shown here is derived from an EMBL/GenBank/DDBJ whole genome shotgun (WGS) entry which is preliminary data.</text>
</comment>
<feature type="compositionally biased region" description="Pro residues" evidence="2">
    <location>
        <begin position="456"/>
        <end position="468"/>
    </location>
</feature>
<sequence>MSAYQGLVRMQRHTIGRHIATALLSSPCGIGANVGARACRAVVVVRSQNRSEATPTTSGSHRTARTESGSRTSSLRAADVHKSRESPVDFRPLTVDSHSSPYEDKDQAPPVGHLQDEGELPSTLRGPYGAGHMSATDVKNSVADVPAATRRRTLFTHDTESKEVTGISSRQGRRQRSKSSQKAKVALSPPQQASSSASSQTQPPALHDSDMSHSPSTSSPSSSSPCTTSASIPTDSPSPATPPSPSQKGSVRGTSHVKPASVYVLWDLDNKYPVTLDHASVVQDLRNQLQRFGQVAEITAFCNYQTLNHVPELWEEAQEMGMMHPLDHMHDEDELRCPLCGNKFKSEDKLERHFKQLHEREHGKRMRNSWAVKRYVKSEKFERYRNARNVVLPKRRGFGLEDILKLAGVAVQPVQMGPQKADVALEQHARGLLKMVQVQLPSPPAPAPADSSSSSSPPPAAPAPPPPPVLCLVSDDRGFAPLLKLFSQRGWVTVLVSVSEFGNPDWWLDWSAWWRMRED</sequence>
<protein>
    <recommendedName>
        <fullName evidence="3">C2H2-type domain-containing protein</fullName>
    </recommendedName>
</protein>
<keyword evidence="1" id="KW-0862">Zinc</keyword>
<feature type="compositionally biased region" description="Low complexity" evidence="2">
    <location>
        <begin position="182"/>
        <end position="205"/>
    </location>
</feature>
<dbReference type="SMART" id="SM00355">
    <property type="entry name" value="ZnF_C2H2"/>
    <property type="match status" value="1"/>
</dbReference>
<dbReference type="Proteomes" id="UP001054857">
    <property type="component" value="Unassembled WGS sequence"/>
</dbReference>
<evidence type="ECO:0000313" key="4">
    <source>
        <dbReference type="EMBL" id="GFR43245.1"/>
    </source>
</evidence>
<reference evidence="4 5" key="1">
    <citation type="journal article" date="2021" name="Sci. Rep.">
        <title>Genome sequencing of the multicellular alga Astrephomene provides insights into convergent evolution of germ-soma differentiation.</title>
        <authorList>
            <person name="Yamashita S."/>
            <person name="Yamamoto K."/>
            <person name="Matsuzaki R."/>
            <person name="Suzuki S."/>
            <person name="Yamaguchi H."/>
            <person name="Hirooka S."/>
            <person name="Minakuchi Y."/>
            <person name="Miyagishima S."/>
            <person name="Kawachi M."/>
            <person name="Toyoda A."/>
            <person name="Nozaki H."/>
        </authorList>
    </citation>
    <scope>NUCLEOTIDE SEQUENCE [LARGE SCALE GENOMIC DNA]</scope>
    <source>
        <strain evidence="4 5">NIES-4017</strain>
    </source>
</reference>
<dbReference type="PROSITE" id="PS00028">
    <property type="entry name" value="ZINC_FINGER_C2H2_1"/>
    <property type="match status" value="1"/>
</dbReference>
<proteinExistence type="predicted"/>
<organism evidence="4 5">
    <name type="scientific">Astrephomene gubernaculifera</name>
    <dbReference type="NCBI Taxonomy" id="47775"/>
    <lineage>
        <taxon>Eukaryota</taxon>
        <taxon>Viridiplantae</taxon>
        <taxon>Chlorophyta</taxon>
        <taxon>core chlorophytes</taxon>
        <taxon>Chlorophyceae</taxon>
        <taxon>CS clade</taxon>
        <taxon>Chlamydomonadales</taxon>
        <taxon>Astrephomenaceae</taxon>
        <taxon>Astrephomene</taxon>
    </lineage>
</organism>
<dbReference type="PANTHER" id="PTHR35744:SF4">
    <property type="entry name" value="OS04G0464600 PROTEIN"/>
    <property type="match status" value="1"/>
</dbReference>
<feature type="region of interest" description="Disordered" evidence="2">
    <location>
        <begin position="440"/>
        <end position="468"/>
    </location>
</feature>
<keyword evidence="1" id="KW-0863">Zinc-finger</keyword>
<feature type="domain" description="C2H2-type" evidence="3">
    <location>
        <begin position="335"/>
        <end position="363"/>
    </location>
</feature>
<keyword evidence="5" id="KW-1185">Reference proteome</keyword>
<feature type="compositionally biased region" description="Low complexity" evidence="2">
    <location>
        <begin position="212"/>
        <end position="238"/>
    </location>
</feature>
<dbReference type="AlphaFoldDB" id="A0AAD3DJX6"/>
<dbReference type="InterPro" id="IPR013087">
    <property type="entry name" value="Znf_C2H2_type"/>
</dbReference>
<feature type="compositionally biased region" description="Polar residues" evidence="2">
    <location>
        <begin position="48"/>
        <end position="75"/>
    </location>
</feature>
<evidence type="ECO:0000256" key="2">
    <source>
        <dbReference type="SAM" id="MobiDB-lite"/>
    </source>
</evidence>
<dbReference type="GO" id="GO:0008270">
    <property type="term" value="F:zinc ion binding"/>
    <property type="evidence" value="ECO:0007669"/>
    <property type="project" value="UniProtKB-KW"/>
</dbReference>
<feature type="region of interest" description="Disordered" evidence="2">
    <location>
        <begin position="48"/>
        <end position="255"/>
    </location>
</feature>